<dbReference type="Gene3D" id="1.10.10.10">
    <property type="entry name" value="Winged helix-like DNA-binding domain superfamily/Winged helix DNA-binding domain"/>
    <property type="match status" value="1"/>
</dbReference>
<dbReference type="RefSeq" id="WP_353530130.1">
    <property type="nucleotide sequence ID" value="NZ_JBBMEX010000003.1"/>
</dbReference>
<dbReference type="Pfam" id="PF01978">
    <property type="entry name" value="TrmB"/>
    <property type="match status" value="1"/>
</dbReference>
<dbReference type="InterPro" id="IPR021586">
    <property type="entry name" value="Tscrpt_reg_TrmB_C"/>
</dbReference>
<dbReference type="Pfam" id="PF11495">
    <property type="entry name" value="Regulator_TrmB"/>
    <property type="match status" value="1"/>
</dbReference>
<dbReference type="CDD" id="cd09124">
    <property type="entry name" value="PLDc_like_TrmB_middle"/>
    <property type="match status" value="1"/>
</dbReference>
<feature type="domain" description="Transcription regulator TrmB C-terminal" evidence="2">
    <location>
        <begin position="110"/>
        <end position="194"/>
    </location>
</feature>
<evidence type="ECO:0000313" key="3">
    <source>
        <dbReference type="EMBL" id="MEQ2557028.1"/>
    </source>
</evidence>
<proteinExistence type="predicted"/>
<evidence type="ECO:0000313" key="4">
    <source>
        <dbReference type="Proteomes" id="UP001454489"/>
    </source>
</evidence>
<feature type="domain" description="Transcription regulator TrmB N-terminal" evidence="1">
    <location>
        <begin position="10"/>
        <end position="76"/>
    </location>
</feature>
<dbReference type="InterPro" id="IPR051797">
    <property type="entry name" value="TrmB-like"/>
</dbReference>
<keyword evidence="4" id="KW-1185">Reference proteome</keyword>
<dbReference type="SUPFAM" id="SSF46785">
    <property type="entry name" value="Winged helix' DNA-binding domain"/>
    <property type="match status" value="1"/>
</dbReference>
<dbReference type="PANTHER" id="PTHR34293">
    <property type="entry name" value="HTH-TYPE TRANSCRIPTIONAL REGULATOR TRMBL2"/>
    <property type="match status" value="1"/>
</dbReference>
<evidence type="ECO:0000259" key="1">
    <source>
        <dbReference type="Pfam" id="PF01978"/>
    </source>
</evidence>
<dbReference type="EMBL" id="JBBMEX010000003">
    <property type="protein sequence ID" value="MEQ2557028.1"/>
    <property type="molecule type" value="Genomic_DNA"/>
</dbReference>
<evidence type="ECO:0000259" key="2">
    <source>
        <dbReference type="Pfam" id="PF11495"/>
    </source>
</evidence>
<dbReference type="PANTHER" id="PTHR34293:SF1">
    <property type="entry name" value="HTH-TYPE TRANSCRIPTIONAL REGULATOR TRMBL2"/>
    <property type="match status" value="1"/>
</dbReference>
<protein>
    <submittedName>
        <fullName evidence="3">Helix-turn-helix domain-containing protein</fullName>
    </submittedName>
</protein>
<comment type="caution">
    <text evidence="3">The sequence shown here is derived from an EMBL/GenBank/DDBJ whole genome shotgun (WGS) entry which is preliminary data.</text>
</comment>
<dbReference type="InterPro" id="IPR036388">
    <property type="entry name" value="WH-like_DNA-bd_sf"/>
</dbReference>
<gene>
    <name evidence="3" type="ORF">WMO43_03915</name>
</gene>
<reference evidence="3 4" key="1">
    <citation type="submission" date="2024-03" db="EMBL/GenBank/DDBJ databases">
        <title>Human intestinal bacterial collection.</title>
        <authorList>
            <person name="Pauvert C."/>
            <person name="Hitch T.C.A."/>
            <person name="Clavel T."/>
        </authorList>
    </citation>
    <scope>NUCLEOTIDE SEQUENCE [LARGE SCALE GENOMIC DNA]</scope>
    <source>
        <strain evidence="3 4">CLA-AA-H185</strain>
    </source>
</reference>
<accession>A0ABV1HBD7</accession>
<dbReference type="InterPro" id="IPR036390">
    <property type="entry name" value="WH_DNA-bd_sf"/>
</dbReference>
<name>A0ABV1HBD7_9FIRM</name>
<dbReference type="Proteomes" id="UP001454489">
    <property type="component" value="Unassembled WGS sequence"/>
</dbReference>
<dbReference type="InterPro" id="IPR002831">
    <property type="entry name" value="Tscrpt_reg_TrmB_N"/>
</dbReference>
<sequence>MANVGLTEYLMEFGLTRQEATIYLNLMERGMQTGYEVSKQTGISRSNVYRALAGLVEKGAAYTSEENATKYMGIDVEEFCSNKIRRMEQYKEILAVNMPKEHEETEGYLTVSGDEQIQHKIKNMLLSANKRVYLSMSAKNLKKFLPEISQLLEQKVKVVVLSNKAPELLGIKFYLTENKEQQVGVITDSRNVLTGELGNGEHSTCLYSGQSNLVRVFKDSLKNEIKLIELTGGVK</sequence>
<organism evidence="3 4">
    <name type="scientific">Maccoyibacter intestinihominis</name>
    <dbReference type="NCBI Taxonomy" id="3133499"/>
    <lineage>
        <taxon>Bacteria</taxon>
        <taxon>Bacillati</taxon>
        <taxon>Bacillota</taxon>
        <taxon>Clostridia</taxon>
        <taxon>Lachnospirales</taxon>
        <taxon>Lachnospiraceae</taxon>
        <taxon>Maccoyibacter</taxon>
    </lineage>
</organism>